<dbReference type="InterPro" id="IPR016032">
    <property type="entry name" value="Sig_transdc_resp-reg_C-effctor"/>
</dbReference>
<gene>
    <name evidence="8" type="ORF">Thini_4437</name>
</gene>
<feature type="domain" description="Response regulatory" evidence="7">
    <location>
        <begin position="9"/>
        <end position="125"/>
    </location>
</feature>
<feature type="domain" description="HTH luxR-type" evidence="6">
    <location>
        <begin position="149"/>
        <end position="214"/>
    </location>
</feature>
<dbReference type="GO" id="GO:0000160">
    <property type="term" value="P:phosphorelay signal transduction system"/>
    <property type="evidence" value="ECO:0007669"/>
    <property type="project" value="InterPro"/>
</dbReference>
<dbReference type="Proteomes" id="UP000005317">
    <property type="component" value="Unassembled WGS sequence"/>
</dbReference>
<name>A0A656HPE1_THINJ</name>
<dbReference type="PANTHER" id="PTHR43214:SF41">
    <property type="entry name" value="NITRATE_NITRITE RESPONSE REGULATOR PROTEIN NARP"/>
    <property type="match status" value="1"/>
</dbReference>
<dbReference type="Pfam" id="PF00072">
    <property type="entry name" value="Response_reg"/>
    <property type="match status" value="1"/>
</dbReference>
<evidence type="ECO:0000313" key="9">
    <source>
        <dbReference type="Proteomes" id="UP000005317"/>
    </source>
</evidence>
<dbReference type="SMART" id="SM00448">
    <property type="entry name" value="REC"/>
    <property type="match status" value="1"/>
</dbReference>
<dbReference type="CDD" id="cd17535">
    <property type="entry name" value="REC_NarL-like"/>
    <property type="match status" value="1"/>
</dbReference>
<dbReference type="OrthoDB" id="9796655at2"/>
<keyword evidence="2" id="KW-0805">Transcription regulation</keyword>
<reference evidence="9" key="1">
    <citation type="journal article" date="2011" name="Stand. Genomic Sci.">
        <title>Genome sequence of the filamentous, gliding Thiothrix nivea neotype strain (JP2(T)).</title>
        <authorList>
            <person name="Lapidus A."/>
            <person name="Nolan M."/>
            <person name="Lucas S."/>
            <person name="Glavina Del Rio T."/>
            <person name="Tice H."/>
            <person name="Cheng J.F."/>
            <person name="Tapia R."/>
            <person name="Han C."/>
            <person name="Goodwin L."/>
            <person name="Pitluck S."/>
            <person name="Liolios K."/>
            <person name="Pagani I."/>
            <person name="Ivanova N."/>
            <person name="Huntemann M."/>
            <person name="Mavromatis K."/>
            <person name="Mikhailova N."/>
            <person name="Pati A."/>
            <person name="Chen A."/>
            <person name="Palaniappan K."/>
            <person name="Land M."/>
            <person name="Brambilla E.M."/>
            <person name="Rohde M."/>
            <person name="Abt B."/>
            <person name="Verbarg S."/>
            <person name="Goker M."/>
            <person name="Bristow J."/>
            <person name="Eisen J.A."/>
            <person name="Markowitz V."/>
            <person name="Hugenholtz P."/>
            <person name="Kyrpides N.C."/>
            <person name="Klenk H.P."/>
            <person name="Woyke T."/>
        </authorList>
    </citation>
    <scope>NUCLEOTIDE SEQUENCE [LARGE SCALE GENOMIC DNA]</scope>
    <source>
        <strain evidence="9">ATCC 35100 / DSM 5205 / JP2</strain>
    </source>
</reference>
<dbReference type="SMART" id="SM00421">
    <property type="entry name" value="HTH_LUXR"/>
    <property type="match status" value="1"/>
</dbReference>
<dbReference type="InterPro" id="IPR000792">
    <property type="entry name" value="Tscrpt_reg_LuxR_C"/>
</dbReference>
<keyword evidence="9" id="KW-1185">Reference proteome</keyword>
<dbReference type="GO" id="GO:0006355">
    <property type="term" value="P:regulation of DNA-templated transcription"/>
    <property type="evidence" value="ECO:0007669"/>
    <property type="project" value="InterPro"/>
</dbReference>
<dbReference type="PROSITE" id="PS50110">
    <property type="entry name" value="RESPONSE_REGULATORY"/>
    <property type="match status" value="1"/>
</dbReference>
<evidence type="ECO:0000313" key="8">
    <source>
        <dbReference type="EMBL" id="EIJ36915.1"/>
    </source>
</evidence>
<sequence>MPRKPKLSTIMIVEDDPAVLKRLSQTVTESRHLMLRAACSTFSSAVKILELDPPDVLLVDLDLPDGNGMNLIRKIREEALDTQPLVISVFGDEGHVLEAIANGAFGYLHKDDDSFKIEDAIVMLVDGGSPITPSLARHVLRRFQPQSDAYEMLEKLTRRERDILTKVAKGYTSKEIAEMEELSYHTIATHVKNVYRKLSVNSKAEAIFEARRMNLI</sequence>
<dbReference type="RefSeq" id="WP_002710779.1">
    <property type="nucleotide sequence ID" value="NZ_JH651384.1"/>
</dbReference>
<dbReference type="AlphaFoldDB" id="A0A656HPE1"/>
<dbReference type="PANTHER" id="PTHR43214">
    <property type="entry name" value="TWO-COMPONENT RESPONSE REGULATOR"/>
    <property type="match status" value="1"/>
</dbReference>
<evidence type="ECO:0000256" key="3">
    <source>
        <dbReference type="ARBA" id="ARBA00023125"/>
    </source>
</evidence>
<protein>
    <submittedName>
        <fullName evidence="8">Two component transcriptional regulator, LuxR family</fullName>
    </submittedName>
</protein>
<dbReference type="CDD" id="cd06170">
    <property type="entry name" value="LuxR_C_like"/>
    <property type="match status" value="1"/>
</dbReference>
<keyword evidence="4" id="KW-0804">Transcription</keyword>
<keyword evidence="3" id="KW-0238">DNA-binding</keyword>
<proteinExistence type="predicted"/>
<feature type="modified residue" description="4-aspartylphosphate" evidence="5">
    <location>
        <position position="60"/>
    </location>
</feature>
<evidence type="ECO:0000259" key="6">
    <source>
        <dbReference type="PROSITE" id="PS50043"/>
    </source>
</evidence>
<dbReference type="SUPFAM" id="SSF52172">
    <property type="entry name" value="CheY-like"/>
    <property type="match status" value="1"/>
</dbReference>
<dbReference type="InterPro" id="IPR058245">
    <property type="entry name" value="NreC/VraR/RcsB-like_REC"/>
</dbReference>
<dbReference type="PRINTS" id="PR00038">
    <property type="entry name" value="HTHLUXR"/>
</dbReference>
<dbReference type="InterPro" id="IPR011006">
    <property type="entry name" value="CheY-like_superfamily"/>
</dbReference>
<dbReference type="GO" id="GO:0003677">
    <property type="term" value="F:DNA binding"/>
    <property type="evidence" value="ECO:0007669"/>
    <property type="project" value="UniProtKB-KW"/>
</dbReference>
<dbReference type="PROSITE" id="PS50043">
    <property type="entry name" value="HTH_LUXR_2"/>
    <property type="match status" value="1"/>
</dbReference>
<organism evidence="8 9">
    <name type="scientific">Thiothrix nivea (strain ATCC 35100 / DSM 5205 / JP2)</name>
    <dbReference type="NCBI Taxonomy" id="870187"/>
    <lineage>
        <taxon>Bacteria</taxon>
        <taxon>Pseudomonadati</taxon>
        <taxon>Pseudomonadota</taxon>
        <taxon>Gammaproteobacteria</taxon>
        <taxon>Thiotrichales</taxon>
        <taxon>Thiotrichaceae</taxon>
        <taxon>Thiothrix</taxon>
    </lineage>
</organism>
<evidence type="ECO:0000256" key="2">
    <source>
        <dbReference type="ARBA" id="ARBA00023015"/>
    </source>
</evidence>
<dbReference type="EMBL" id="JH651384">
    <property type="protein sequence ID" value="EIJ36915.1"/>
    <property type="molecule type" value="Genomic_DNA"/>
</dbReference>
<dbReference type="Pfam" id="PF00196">
    <property type="entry name" value="GerE"/>
    <property type="match status" value="1"/>
</dbReference>
<dbReference type="InterPro" id="IPR039420">
    <property type="entry name" value="WalR-like"/>
</dbReference>
<evidence type="ECO:0000259" key="7">
    <source>
        <dbReference type="PROSITE" id="PS50110"/>
    </source>
</evidence>
<evidence type="ECO:0000256" key="4">
    <source>
        <dbReference type="ARBA" id="ARBA00023163"/>
    </source>
</evidence>
<evidence type="ECO:0000256" key="1">
    <source>
        <dbReference type="ARBA" id="ARBA00022553"/>
    </source>
</evidence>
<keyword evidence="1 5" id="KW-0597">Phosphoprotein</keyword>
<dbReference type="InterPro" id="IPR001789">
    <property type="entry name" value="Sig_transdc_resp-reg_receiver"/>
</dbReference>
<dbReference type="Gene3D" id="3.40.50.2300">
    <property type="match status" value="1"/>
</dbReference>
<evidence type="ECO:0000256" key="5">
    <source>
        <dbReference type="PROSITE-ProRule" id="PRU00169"/>
    </source>
</evidence>
<accession>A0A656HPE1</accession>
<dbReference type="SUPFAM" id="SSF46894">
    <property type="entry name" value="C-terminal effector domain of the bipartite response regulators"/>
    <property type="match status" value="1"/>
</dbReference>